<proteinExistence type="predicted"/>
<name>A0A3M7KYN3_AUXPR</name>
<comment type="caution">
    <text evidence="1">The sequence shown here is derived from an EMBL/GenBank/DDBJ whole genome shotgun (WGS) entry which is preliminary data.</text>
</comment>
<evidence type="ECO:0000313" key="1">
    <source>
        <dbReference type="EMBL" id="RMZ54924.1"/>
    </source>
</evidence>
<feature type="non-terminal residue" evidence="1">
    <location>
        <position position="1"/>
    </location>
</feature>
<dbReference type="EMBL" id="QOKY01000172">
    <property type="protein sequence ID" value="RMZ54924.1"/>
    <property type="molecule type" value="Genomic_DNA"/>
</dbReference>
<organism evidence="1 2">
    <name type="scientific">Auxenochlorella protothecoides</name>
    <name type="common">Green microalga</name>
    <name type="synonym">Chlorella protothecoides</name>
    <dbReference type="NCBI Taxonomy" id="3075"/>
    <lineage>
        <taxon>Eukaryota</taxon>
        <taxon>Viridiplantae</taxon>
        <taxon>Chlorophyta</taxon>
        <taxon>core chlorophytes</taxon>
        <taxon>Trebouxiophyceae</taxon>
        <taxon>Chlorellales</taxon>
        <taxon>Chlorellaceae</taxon>
        <taxon>Auxenochlorella</taxon>
    </lineage>
</organism>
<dbReference type="Proteomes" id="UP000279271">
    <property type="component" value="Unassembled WGS sequence"/>
</dbReference>
<accession>A0A3M7KYN3</accession>
<reference evidence="2" key="1">
    <citation type="journal article" date="2018" name="Algal Res.">
        <title>Characterization of plant carbon substrate utilization by Auxenochlorella protothecoides.</title>
        <authorList>
            <person name="Vogler B.W."/>
            <person name="Starkenburg S.R."/>
            <person name="Sudasinghe N."/>
            <person name="Schambach J.Y."/>
            <person name="Rollin J.A."/>
            <person name="Pattathil S."/>
            <person name="Barry A.N."/>
        </authorList>
    </citation>
    <scope>NUCLEOTIDE SEQUENCE [LARGE SCALE GENOMIC DNA]</scope>
    <source>
        <strain evidence="2">UTEX 25</strain>
    </source>
</reference>
<protein>
    <submittedName>
        <fullName evidence="1">Uncharacterized protein</fullName>
    </submittedName>
</protein>
<gene>
    <name evidence="1" type="ORF">APUTEX25_000441</name>
</gene>
<sequence length="130" mass="14186">HILHPTPAGGWGSMGLMGRRLTSYRECTRDAEWQLYLLTLVTNMGDLEAIAECTSGDAACLRAPAELECMELAELGRSLPDLKPSRQWLGLDFTCTTLLVGETGPGVFPMWKRYLFATGGMLRHAGTIAA</sequence>
<evidence type="ECO:0000313" key="2">
    <source>
        <dbReference type="Proteomes" id="UP000279271"/>
    </source>
</evidence>
<dbReference type="AlphaFoldDB" id="A0A3M7KYN3"/>